<sequence>MVRAIRRGSHDNGSMNPANVRAVGLLVFTGSQLLDAAGPADVFDVANRLAPTPMYRVRLLSPEGGAVRTSSGVSLATEAATPARLARLHTLLLTGAAREAELRTAALDATTARAVRAAAPRLQRLGSVCSGAFLLAAWGLLDGHRATTHWAGAARLRQGFPAVRVEEDALYVQSGRLWTSGGVSAGIDMALAMVAADGGRWLAARVAQELILPAHRVGNQSQYADVLQAQAGRYGALVDWARARLTEALTVERLAEQAGESPRSFHRHFVEATGQTPAAFVEQLRLQAAREQLAAGASAKAAARAAGFGSDTVMGRAFQRRLGLSPAEYRRTQGHAAPVGPQA</sequence>
<dbReference type="InterPro" id="IPR018060">
    <property type="entry name" value="HTH_AraC"/>
</dbReference>
<accession>A0A3S2UBW1</accession>
<dbReference type="CDD" id="cd03137">
    <property type="entry name" value="GATase1_AraC_1"/>
    <property type="match status" value="1"/>
</dbReference>
<dbReference type="GO" id="GO:0043565">
    <property type="term" value="F:sequence-specific DNA binding"/>
    <property type="evidence" value="ECO:0007669"/>
    <property type="project" value="InterPro"/>
</dbReference>
<dbReference type="PANTHER" id="PTHR43130:SF3">
    <property type="entry name" value="HTH-TYPE TRANSCRIPTIONAL REGULATOR RV1931C"/>
    <property type="match status" value="1"/>
</dbReference>
<feature type="domain" description="HTH araC/xylS-type" evidence="3">
    <location>
        <begin position="235"/>
        <end position="332"/>
    </location>
</feature>
<evidence type="ECO:0000259" key="3">
    <source>
        <dbReference type="PROSITE" id="PS01124"/>
    </source>
</evidence>
<gene>
    <name evidence="4" type="ORF">EOD73_14495</name>
</gene>
<dbReference type="InterPro" id="IPR009057">
    <property type="entry name" value="Homeodomain-like_sf"/>
</dbReference>
<dbReference type="GO" id="GO:0003700">
    <property type="term" value="F:DNA-binding transcription factor activity"/>
    <property type="evidence" value="ECO:0007669"/>
    <property type="project" value="InterPro"/>
</dbReference>
<evidence type="ECO:0000313" key="5">
    <source>
        <dbReference type="Proteomes" id="UP000288587"/>
    </source>
</evidence>
<evidence type="ECO:0000313" key="4">
    <source>
        <dbReference type="EMBL" id="RVT83883.1"/>
    </source>
</evidence>
<dbReference type="InterPro" id="IPR029062">
    <property type="entry name" value="Class_I_gatase-like"/>
</dbReference>
<dbReference type="Gene3D" id="1.10.10.60">
    <property type="entry name" value="Homeodomain-like"/>
    <property type="match status" value="1"/>
</dbReference>
<name>A0A3S2UBW1_9BURK</name>
<dbReference type="Proteomes" id="UP000288587">
    <property type="component" value="Unassembled WGS sequence"/>
</dbReference>
<keyword evidence="5" id="KW-1185">Reference proteome</keyword>
<dbReference type="InterPro" id="IPR002818">
    <property type="entry name" value="DJ-1/PfpI"/>
</dbReference>
<dbReference type="SMART" id="SM00342">
    <property type="entry name" value="HTH_ARAC"/>
    <property type="match status" value="1"/>
</dbReference>
<dbReference type="OrthoDB" id="9794896at2"/>
<dbReference type="AlphaFoldDB" id="A0A3S2UBW1"/>
<proteinExistence type="predicted"/>
<evidence type="ECO:0000256" key="2">
    <source>
        <dbReference type="ARBA" id="ARBA00023163"/>
    </source>
</evidence>
<dbReference type="EMBL" id="SACM01000004">
    <property type="protein sequence ID" value="RVT83883.1"/>
    <property type="molecule type" value="Genomic_DNA"/>
</dbReference>
<dbReference type="SUPFAM" id="SSF52317">
    <property type="entry name" value="Class I glutamine amidotransferase-like"/>
    <property type="match status" value="1"/>
</dbReference>
<dbReference type="Gene3D" id="3.40.50.880">
    <property type="match status" value="1"/>
</dbReference>
<keyword evidence="1" id="KW-0805">Transcription regulation</keyword>
<dbReference type="InterPro" id="IPR052158">
    <property type="entry name" value="INH-QAR"/>
</dbReference>
<dbReference type="PROSITE" id="PS01124">
    <property type="entry name" value="HTH_ARAC_FAMILY_2"/>
    <property type="match status" value="1"/>
</dbReference>
<dbReference type="Pfam" id="PF12833">
    <property type="entry name" value="HTH_18"/>
    <property type="match status" value="1"/>
</dbReference>
<organism evidence="4 5">
    <name type="scientific">Inhella crocodyli</name>
    <dbReference type="NCBI Taxonomy" id="2499851"/>
    <lineage>
        <taxon>Bacteria</taxon>
        <taxon>Pseudomonadati</taxon>
        <taxon>Pseudomonadota</taxon>
        <taxon>Betaproteobacteria</taxon>
        <taxon>Burkholderiales</taxon>
        <taxon>Sphaerotilaceae</taxon>
        <taxon>Inhella</taxon>
    </lineage>
</organism>
<comment type="caution">
    <text evidence="4">The sequence shown here is derived from an EMBL/GenBank/DDBJ whole genome shotgun (WGS) entry which is preliminary data.</text>
</comment>
<evidence type="ECO:0000256" key="1">
    <source>
        <dbReference type="ARBA" id="ARBA00023015"/>
    </source>
</evidence>
<keyword evidence="2" id="KW-0804">Transcription</keyword>
<protein>
    <submittedName>
        <fullName evidence="4">Helix-turn-helix domain-containing protein</fullName>
    </submittedName>
</protein>
<dbReference type="PANTHER" id="PTHR43130">
    <property type="entry name" value="ARAC-FAMILY TRANSCRIPTIONAL REGULATOR"/>
    <property type="match status" value="1"/>
</dbReference>
<reference evidence="4 5" key="1">
    <citation type="submission" date="2019-01" db="EMBL/GenBank/DDBJ databases">
        <authorList>
            <person name="Chen W.-M."/>
        </authorList>
    </citation>
    <scope>NUCLEOTIDE SEQUENCE [LARGE SCALE GENOMIC DNA]</scope>
    <source>
        <strain evidence="4 5">CCP-18</strain>
    </source>
</reference>
<dbReference type="SUPFAM" id="SSF46689">
    <property type="entry name" value="Homeodomain-like"/>
    <property type="match status" value="2"/>
</dbReference>
<dbReference type="Pfam" id="PF01965">
    <property type="entry name" value="DJ-1_PfpI"/>
    <property type="match status" value="1"/>
</dbReference>